<dbReference type="SUPFAM" id="SSF51735">
    <property type="entry name" value="NAD(P)-binding Rossmann-fold domains"/>
    <property type="match status" value="1"/>
</dbReference>
<evidence type="ECO:0000313" key="2">
    <source>
        <dbReference type="EMBL" id="MXO72621.1"/>
    </source>
</evidence>
<dbReference type="NCBIfam" id="NF004846">
    <property type="entry name" value="PRK06197.1"/>
    <property type="match status" value="1"/>
</dbReference>
<dbReference type="Proteomes" id="UP000466966">
    <property type="component" value="Unassembled WGS sequence"/>
</dbReference>
<dbReference type="PANTHER" id="PTHR43157">
    <property type="entry name" value="PHOSPHATIDYLINOSITOL-GLYCAN BIOSYNTHESIS CLASS F PROTEIN-RELATED"/>
    <property type="match status" value="1"/>
</dbReference>
<dbReference type="EMBL" id="WTYV01000005">
    <property type="protein sequence ID" value="MXO72621.1"/>
    <property type="molecule type" value="Genomic_DNA"/>
</dbReference>
<keyword evidence="1" id="KW-0560">Oxidoreductase</keyword>
<dbReference type="OrthoDB" id="109589at2"/>
<accession>A0A844Z0X3</accession>
<protein>
    <submittedName>
        <fullName evidence="2">SDR family NAD(P)-dependent oxidoreductase</fullName>
    </submittedName>
</protein>
<proteinExistence type="predicted"/>
<dbReference type="InterPro" id="IPR002347">
    <property type="entry name" value="SDR_fam"/>
</dbReference>
<dbReference type="InterPro" id="IPR036291">
    <property type="entry name" value="NAD(P)-bd_dom_sf"/>
</dbReference>
<name>A0A844Z0X3_9SPHN</name>
<comment type="caution">
    <text evidence="2">The sequence shown here is derived from an EMBL/GenBank/DDBJ whole genome shotgun (WGS) entry which is preliminary data.</text>
</comment>
<organism evidence="2 3">
    <name type="scientific">Alteraurantiacibacter buctensis</name>
    <dbReference type="NCBI Taxonomy" id="1503981"/>
    <lineage>
        <taxon>Bacteria</taxon>
        <taxon>Pseudomonadati</taxon>
        <taxon>Pseudomonadota</taxon>
        <taxon>Alphaproteobacteria</taxon>
        <taxon>Sphingomonadales</taxon>
        <taxon>Erythrobacteraceae</taxon>
        <taxon>Alteraurantiacibacter</taxon>
    </lineage>
</organism>
<dbReference type="PRINTS" id="PR00081">
    <property type="entry name" value="GDHRDH"/>
</dbReference>
<evidence type="ECO:0000313" key="3">
    <source>
        <dbReference type="Proteomes" id="UP000466966"/>
    </source>
</evidence>
<evidence type="ECO:0000256" key="1">
    <source>
        <dbReference type="ARBA" id="ARBA00023002"/>
    </source>
</evidence>
<keyword evidence="3" id="KW-1185">Reference proteome</keyword>
<gene>
    <name evidence="2" type="ORF">GRI99_13395</name>
</gene>
<reference evidence="2 3" key="1">
    <citation type="submission" date="2019-12" db="EMBL/GenBank/DDBJ databases">
        <title>Genomic-based taxomic classification of the family Erythrobacteraceae.</title>
        <authorList>
            <person name="Xu L."/>
        </authorList>
    </citation>
    <scope>NUCLEOTIDE SEQUENCE [LARGE SCALE GENOMIC DNA]</scope>
    <source>
        <strain evidence="2 3">M0322</strain>
    </source>
</reference>
<dbReference type="PANTHER" id="PTHR43157:SF31">
    <property type="entry name" value="PHOSPHATIDYLINOSITOL-GLYCAN BIOSYNTHESIS CLASS F PROTEIN"/>
    <property type="match status" value="1"/>
</dbReference>
<sequence length="300" mass="31305">MKGQGKGYTARHVPDQAGRRFLITGASAGIGWEAARVLALRGAEVILACRDVAKGDAARAAILAEAPGAALSVLLLDLADLASVRAAAAQVERIDVLINNAGVMNPPLQRTAQGFELQFGTNHLGHFALTGLLLPKISGADPRVVTVASLAHKRGAIDFANLDGARGYSRFRFYGQSKLANALFFAELDRRLRAAGSPVRSMGCHPGISGTTLGRFSLFDRAGLALASVLFHRPPEAAVPTLQAACDPDMLGGAYVGPQGFLEASGPSGPARRSRAARDPALAARLWQVSVELTGVDPGI</sequence>
<dbReference type="Pfam" id="PF00106">
    <property type="entry name" value="adh_short"/>
    <property type="match status" value="1"/>
</dbReference>
<dbReference type="Gene3D" id="3.40.50.720">
    <property type="entry name" value="NAD(P)-binding Rossmann-like Domain"/>
    <property type="match status" value="1"/>
</dbReference>
<dbReference type="RefSeq" id="WP_160772537.1">
    <property type="nucleotide sequence ID" value="NZ_WTYV01000005.1"/>
</dbReference>
<dbReference type="AlphaFoldDB" id="A0A844Z0X3"/>
<dbReference type="GO" id="GO:0016491">
    <property type="term" value="F:oxidoreductase activity"/>
    <property type="evidence" value="ECO:0007669"/>
    <property type="project" value="UniProtKB-KW"/>
</dbReference>